<dbReference type="EMBL" id="CP011037">
    <property type="protein sequence ID" value="ASM55947.1"/>
    <property type="molecule type" value="Genomic_DNA"/>
</dbReference>
<feature type="compositionally biased region" description="Basic and acidic residues" evidence="2">
    <location>
        <begin position="78"/>
        <end position="87"/>
    </location>
</feature>
<dbReference type="NCBIfam" id="NF033517">
    <property type="entry name" value="transpos_IS66"/>
    <property type="match status" value="1"/>
</dbReference>
<evidence type="ECO:0000259" key="3">
    <source>
        <dbReference type="Pfam" id="PF03050"/>
    </source>
</evidence>
<evidence type="ECO:0000313" key="13">
    <source>
        <dbReference type="Proteomes" id="UP000198329"/>
    </source>
</evidence>
<dbReference type="InterPro" id="IPR004291">
    <property type="entry name" value="Transposase_IS66_central"/>
</dbReference>
<protein>
    <submittedName>
        <fullName evidence="8">Uncharacterized protein</fullName>
    </submittedName>
</protein>
<dbReference type="EMBL" id="CP011036">
    <property type="protein sequence ID" value="ASM53076.1"/>
    <property type="molecule type" value="Genomic_DNA"/>
</dbReference>
<dbReference type="EMBL" id="CP011036">
    <property type="protein sequence ID" value="ASM54423.1"/>
    <property type="molecule type" value="Genomic_DNA"/>
</dbReference>
<evidence type="ECO:0000313" key="11">
    <source>
        <dbReference type="EMBL" id="ASM55818.1"/>
    </source>
</evidence>
<dbReference type="KEGG" id="png:PNIG_b0339"/>
<evidence type="ECO:0000313" key="12">
    <source>
        <dbReference type="EMBL" id="ASM55947.1"/>
    </source>
</evidence>
<dbReference type="Pfam" id="PF03050">
    <property type="entry name" value="DDE_Tnp_IS66"/>
    <property type="match status" value="1"/>
</dbReference>
<dbReference type="GeneID" id="300943552"/>
<dbReference type="InterPro" id="IPR039552">
    <property type="entry name" value="IS66_C"/>
</dbReference>
<dbReference type="PANTHER" id="PTHR33678:SF1">
    <property type="entry name" value="BLL1576 PROTEIN"/>
    <property type="match status" value="1"/>
</dbReference>
<dbReference type="AlphaFoldDB" id="A0A221IGI5"/>
<feature type="domain" description="Transposase IS66 central" evidence="3">
    <location>
        <begin position="177"/>
        <end position="460"/>
    </location>
</feature>
<organism evidence="8 13">
    <name type="scientific">Pseudoalteromonas nigrifaciens</name>
    <dbReference type="NCBI Taxonomy" id="28109"/>
    <lineage>
        <taxon>Bacteria</taxon>
        <taxon>Pseudomonadati</taxon>
        <taxon>Pseudomonadota</taxon>
        <taxon>Gammaproteobacteria</taxon>
        <taxon>Alteromonadales</taxon>
        <taxon>Pseudoalteromonadaceae</taxon>
        <taxon>Pseudoalteromonas</taxon>
    </lineage>
</organism>
<keyword evidence="13" id="KW-1185">Reference proteome</keyword>
<evidence type="ECO:0000313" key="7">
    <source>
        <dbReference type="EMBL" id="ASM53076.1"/>
    </source>
</evidence>
<dbReference type="KEGG" id="png:PNIG_a0817"/>
<keyword evidence="1" id="KW-0175">Coiled coil</keyword>
<dbReference type="Pfam" id="PF13817">
    <property type="entry name" value="DDE_Tnp_IS66_C"/>
    <property type="match status" value="1"/>
</dbReference>
<dbReference type="EMBL" id="CP011036">
    <property type="protein sequence ID" value="ASM53907.1"/>
    <property type="molecule type" value="Genomic_DNA"/>
</dbReference>
<accession>A0A221IGI5</accession>
<dbReference type="KEGG" id="png:PNIG_a1809"/>
<dbReference type="Proteomes" id="UP000198329">
    <property type="component" value="Chromosome II"/>
</dbReference>
<evidence type="ECO:0000313" key="6">
    <source>
        <dbReference type="EMBL" id="ASM52924.1"/>
    </source>
</evidence>
<feature type="coiled-coil region" evidence="1">
    <location>
        <begin position="13"/>
        <end position="54"/>
    </location>
</feature>
<evidence type="ECO:0000313" key="9">
    <source>
        <dbReference type="EMBL" id="ASM53907.1"/>
    </source>
</evidence>
<feature type="region of interest" description="Disordered" evidence="2">
    <location>
        <begin position="62"/>
        <end position="93"/>
    </location>
</feature>
<name>A0A221IGI5_9GAMM</name>
<feature type="domain" description="Transposase IS66 C-terminal" evidence="5">
    <location>
        <begin position="466"/>
        <end position="505"/>
    </location>
</feature>
<evidence type="ECO:0000259" key="4">
    <source>
        <dbReference type="Pfam" id="PF13005"/>
    </source>
</evidence>
<feature type="domain" description="Transposase IS66 zinc-finger binding" evidence="4">
    <location>
        <begin position="113"/>
        <end position="156"/>
    </location>
</feature>
<dbReference type="EMBL" id="CP011036">
    <property type="protein sequence ID" value="ASM53524.1"/>
    <property type="molecule type" value="Genomic_DNA"/>
</dbReference>
<evidence type="ECO:0000259" key="5">
    <source>
        <dbReference type="Pfam" id="PF13817"/>
    </source>
</evidence>
<dbReference type="RefSeq" id="WP_086960352.1">
    <property type="nucleotide sequence ID" value="NZ_BJXZ01000111.1"/>
</dbReference>
<sequence>MCHAIKMPDTILITELQNQLALMQAKLDGLEKDKISLQEDKVEMQSRIDHLLAELKLSKSQKYGKKSEKAPRGTFNEAEQHKTTEPPKHHKKGKQILAEHFEREEVEHTLTELTCQCCGEQLHQCGSEDSEQVKIIPAKVSVIKHKQFKYACRHCEHEQLASKIITAPKPKQPIPGSIASPEALSAVVTGKYCDALPLYRFVDILGRGGLELSRGTLANWCIKAGLLISPLVAAMQRHLLSEHSLCADETRTQVLDEGDNPSSNSYMWVYRSNEVSREPVVIYDYQAGRSRACAKEFLAGYQGYLQCDGYRVYDGIEGITPVGCWAHARRKYNDALKAESKNKGRAHKAISFISQLYKLETHAKNKQLSPQARYQLRQEKALPILMHFKAWLDEAEGKVTAGSYIGKAIKYTLNQWPKLMRYSEDGELGIDNNITERDIRPFTTGRKNWLFSKSVNGAQASAILYSIVMTCRANDINPYYYFVHLFKTLPNRDEGDDDFTDLMPWNVQLDFDYS</sequence>
<dbReference type="InterPro" id="IPR024474">
    <property type="entry name" value="Znf_dom_IS66"/>
</dbReference>
<dbReference type="EMBL" id="CP011036">
    <property type="protein sequence ID" value="ASM52924.1"/>
    <property type="molecule type" value="Genomic_DNA"/>
</dbReference>
<dbReference type="PANTHER" id="PTHR33678">
    <property type="entry name" value="BLL1576 PROTEIN"/>
    <property type="match status" value="1"/>
</dbReference>
<evidence type="ECO:0000313" key="10">
    <source>
        <dbReference type="EMBL" id="ASM54423.1"/>
    </source>
</evidence>
<evidence type="ECO:0000256" key="1">
    <source>
        <dbReference type="SAM" id="Coils"/>
    </source>
</evidence>
<dbReference type="KEGG" id="png:PNIG_b0181"/>
<dbReference type="InterPro" id="IPR052344">
    <property type="entry name" value="Transposase-related"/>
</dbReference>
<proteinExistence type="predicted"/>
<dbReference type="Proteomes" id="UP000198329">
    <property type="component" value="Chromosome I"/>
</dbReference>
<evidence type="ECO:0000256" key="2">
    <source>
        <dbReference type="SAM" id="MobiDB-lite"/>
    </source>
</evidence>
<dbReference type="KEGG" id="png:PNIG_a1357"/>
<dbReference type="Pfam" id="PF13005">
    <property type="entry name" value="zf-IS66"/>
    <property type="match status" value="1"/>
</dbReference>
<dbReference type="EMBL" id="CP011037">
    <property type="protein sequence ID" value="ASM55818.1"/>
    <property type="molecule type" value="Genomic_DNA"/>
</dbReference>
<evidence type="ECO:0000313" key="8">
    <source>
        <dbReference type="EMBL" id="ASM53524.1"/>
    </source>
</evidence>
<dbReference type="KEGG" id="png:PNIG_a0628"/>
<reference evidence="8 13" key="1">
    <citation type="submission" date="2015-03" db="EMBL/GenBank/DDBJ databases">
        <authorList>
            <person name="Xie B.-B."/>
            <person name="Rong J.-C."/>
            <person name="Qin Q.-L."/>
            <person name="Zhang Y.-Z."/>
        </authorList>
    </citation>
    <scope>NUCLEOTIDE SEQUENCE [LARGE SCALE GENOMIC DNA]</scope>
    <source>
        <strain evidence="8 13">KMM 661</strain>
    </source>
</reference>
<dbReference type="KEGG" id="png:PNIG_a2402"/>
<gene>
    <name evidence="6" type="ORF">PNIG_a0628</name>
    <name evidence="7" type="ORF">PNIG_a0817</name>
    <name evidence="8" type="ORF">PNIG_a1357</name>
    <name evidence="9" type="ORF">PNIG_a1809</name>
    <name evidence="10" type="ORF">PNIG_a2402</name>
    <name evidence="11" type="ORF">PNIG_b0181</name>
    <name evidence="12" type="ORF">PNIG_b0339</name>
</gene>